<sequence length="329" mass="37278">MPSIVKTGLSRMSVDEKFWHYPPYWRRLAAFAHANILIETLEMDSKEAVDDFTGWLDNLITPKEVSATLLDMRKEPMWRFWDMTSLNLKDMIVGRLMLIKNWRVKSGLMFTNSHLVDSAIEDLDGEGSLLSIRRFSPLQDKRRIESMDSIEKIDSDLVTEFFSDIIDELGREPTGVVWKKLVVACRVQCFDSNLFDNLIKSVGNLTLEKEEKERFFNTLESAAEIAAVQRCKALADAVTHALVKAAGKFSTALDAKIGYYIILMSSGAIIDDSDWTEWIGKKMSEYAFSVPKGEACQQLLANLDDLSSLMKLKERCLGRARKLAVSGIN</sequence>
<protein>
    <submittedName>
        <fullName evidence="1">Uncharacterized protein</fullName>
    </submittedName>
</protein>
<dbReference type="EMBL" id="OCMU01000001">
    <property type="protein sequence ID" value="SOD19477.1"/>
    <property type="molecule type" value="Genomic_DNA"/>
</dbReference>
<evidence type="ECO:0000313" key="2">
    <source>
        <dbReference type="Proteomes" id="UP000219335"/>
    </source>
</evidence>
<dbReference type="Proteomes" id="UP000219335">
    <property type="component" value="Unassembled WGS sequence"/>
</dbReference>
<organism evidence="1 2">
    <name type="scientific">Nitrosomonas ureae</name>
    <dbReference type="NCBI Taxonomy" id="44577"/>
    <lineage>
        <taxon>Bacteria</taxon>
        <taxon>Pseudomonadati</taxon>
        <taxon>Pseudomonadota</taxon>
        <taxon>Betaproteobacteria</taxon>
        <taxon>Nitrosomonadales</taxon>
        <taxon>Nitrosomonadaceae</taxon>
        <taxon>Nitrosomonas</taxon>
    </lineage>
</organism>
<proteinExistence type="predicted"/>
<evidence type="ECO:0000313" key="1">
    <source>
        <dbReference type="EMBL" id="SOD19477.1"/>
    </source>
</evidence>
<reference evidence="1 2" key="1">
    <citation type="submission" date="2017-09" db="EMBL/GenBank/DDBJ databases">
        <authorList>
            <person name="Ehlers B."/>
            <person name="Leendertz F.H."/>
        </authorList>
    </citation>
    <scope>NUCLEOTIDE SEQUENCE [LARGE SCALE GENOMIC DNA]</scope>
    <source>
        <strain evidence="1 2">Nm42</strain>
    </source>
</reference>
<name>A0A286AC96_9PROT</name>
<accession>A0A286AC96</accession>
<gene>
    <name evidence="1" type="ORF">SAMN06297164_2475</name>
</gene>
<dbReference type="AlphaFoldDB" id="A0A286AC96"/>